<sequence length="244" mass="26699">MDQSDQTQTFLRRKVNEVRMCCLAEFIVKYVLIIVNIVFALAGLAIIGLGTAVHVNLNDFYQIIDIRVLTISVIVLGCIVFVIAFCACCGAIRESKCMLGFYAACMAILAALKIYITVVIFSFLGHTMDTISKWLDTAFKNRDLDPVFNGLEMLFQCCGTNGTSSYVAAGRPIPVSCCPHPEAETPLQCDSTNAFGGCTDKLSDYFDTFGEAIGGVLVVVIIVECICVIFGLFMCCQIRGRRTV</sequence>
<evidence type="ECO:0000256" key="7">
    <source>
        <dbReference type="RuleBase" id="RU361218"/>
    </source>
</evidence>
<dbReference type="PANTHER" id="PTHR19282">
    <property type="entry name" value="TETRASPANIN"/>
    <property type="match status" value="1"/>
</dbReference>
<evidence type="ECO:0000256" key="3">
    <source>
        <dbReference type="ARBA" id="ARBA00022692"/>
    </source>
</evidence>
<evidence type="ECO:0000313" key="8">
    <source>
        <dbReference type="Proteomes" id="UP000829999"/>
    </source>
</evidence>
<keyword evidence="3 7" id="KW-0812">Transmembrane</keyword>
<dbReference type="SUPFAM" id="SSF48652">
    <property type="entry name" value="Tetraspanin"/>
    <property type="match status" value="1"/>
</dbReference>
<evidence type="ECO:0000256" key="6">
    <source>
        <dbReference type="PIRSR" id="PIRSR002419-1"/>
    </source>
</evidence>
<gene>
    <name evidence="9" type="primary">LOC118280406</name>
</gene>
<keyword evidence="4 7" id="KW-1133">Transmembrane helix</keyword>
<dbReference type="OrthoDB" id="432835at2759"/>
<dbReference type="InterPro" id="IPR008952">
    <property type="entry name" value="Tetraspanin_EC2_sf"/>
</dbReference>
<evidence type="ECO:0000256" key="1">
    <source>
        <dbReference type="ARBA" id="ARBA00004141"/>
    </source>
</evidence>
<dbReference type="CDD" id="cd03127">
    <property type="entry name" value="tetraspanin_LEL"/>
    <property type="match status" value="1"/>
</dbReference>
<dbReference type="InterPro" id="IPR000301">
    <property type="entry name" value="Tetraspanin_animals"/>
</dbReference>
<feature type="transmembrane region" description="Helical" evidence="7">
    <location>
        <begin position="21"/>
        <end position="49"/>
    </location>
</feature>
<evidence type="ECO:0000256" key="4">
    <source>
        <dbReference type="ARBA" id="ARBA00022989"/>
    </source>
</evidence>
<keyword evidence="5 7" id="KW-0472">Membrane</keyword>
<accession>A0A9R0DJ55</accession>
<dbReference type="RefSeq" id="XP_035456301.2">
    <property type="nucleotide sequence ID" value="XM_035600408.2"/>
</dbReference>
<dbReference type="InterPro" id="IPR018499">
    <property type="entry name" value="Tetraspanin/Peripherin"/>
</dbReference>
<comment type="subcellular location">
    <subcellularLocation>
        <location evidence="1 7">Membrane</location>
        <topology evidence="1 7">Multi-pass membrane protein</topology>
    </subcellularLocation>
</comment>
<dbReference type="PANTHER" id="PTHR19282:SF456">
    <property type="entry name" value="CD63 MOLECULE"/>
    <property type="match status" value="1"/>
</dbReference>
<feature type="disulfide bond" evidence="6">
    <location>
        <begin position="157"/>
        <end position="198"/>
    </location>
</feature>
<dbReference type="PIRSF" id="PIRSF002419">
    <property type="entry name" value="Tetraspanin"/>
    <property type="match status" value="1"/>
</dbReference>
<keyword evidence="8" id="KW-1185">Reference proteome</keyword>
<protein>
    <recommendedName>
        <fullName evidence="7">Tetraspanin</fullName>
    </recommendedName>
</protein>
<dbReference type="PRINTS" id="PR00259">
    <property type="entry name" value="TMFOUR"/>
</dbReference>
<feature type="transmembrane region" description="Helical" evidence="7">
    <location>
        <begin position="99"/>
        <end position="124"/>
    </location>
</feature>
<feature type="disulfide bond" evidence="6">
    <location>
        <begin position="158"/>
        <end position="177"/>
    </location>
</feature>
<organism evidence="8 9">
    <name type="scientific">Spodoptera frugiperda</name>
    <name type="common">Fall armyworm</name>
    <dbReference type="NCBI Taxonomy" id="7108"/>
    <lineage>
        <taxon>Eukaryota</taxon>
        <taxon>Metazoa</taxon>
        <taxon>Ecdysozoa</taxon>
        <taxon>Arthropoda</taxon>
        <taxon>Hexapoda</taxon>
        <taxon>Insecta</taxon>
        <taxon>Pterygota</taxon>
        <taxon>Neoptera</taxon>
        <taxon>Endopterygota</taxon>
        <taxon>Lepidoptera</taxon>
        <taxon>Glossata</taxon>
        <taxon>Ditrysia</taxon>
        <taxon>Noctuoidea</taxon>
        <taxon>Noctuidae</taxon>
        <taxon>Amphipyrinae</taxon>
        <taxon>Spodoptera</taxon>
    </lineage>
</organism>
<reference evidence="9" key="1">
    <citation type="submission" date="2025-08" db="UniProtKB">
        <authorList>
            <consortium name="RefSeq"/>
        </authorList>
    </citation>
    <scope>IDENTIFICATION</scope>
    <source>
        <tissue evidence="9">Whole larval tissue</tissue>
    </source>
</reference>
<evidence type="ECO:0000256" key="5">
    <source>
        <dbReference type="ARBA" id="ARBA00023136"/>
    </source>
</evidence>
<dbReference type="Proteomes" id="UP000829999">
    <property type="component" value="Chromosome 21"/>
</dbReference>
<dbReference type="Gene3D" id="1.10.1450.10">
    <property type="entry name" value="Tetraspanin"/>
    <property type="match status" value="1"/>
</dbReference>
<dbReference type="AlphaFoldDB" id="A0A9R0DJ55"/>
<feature type="transmembrane region" description="Helical" evidence="7">
    <location>
        <begin position="212"/>
        <end position="235"/>
    </location>
</feature>
<comment type="similarity">
    <text evidence="2 7">Belongs to the tetraspanin (TM4SF) family.</text>
</comment>
<dbReference type="GO" id="GO:0005886">
    <property type="term" value="C:plasma membrane"/>
    <property type="evidence" value="ECO:0007669"/>
    <property type="project" value="TreeGrafter"/>
</dbReference>
<evidence type="ECO:0000256" key="2">
    <source>
        <dbReference type="ARBA" id="ARBA00006840"/>
    </source>
</evidence>
<keyword evidence="6" id="KW-1015">Disulfide bond</keyword>
<dbReference type="GeneID" id="118280406"/>
<evidence type="ECO:0000313" key="9">
    <source>
        <dbReference type="RefSeq" id="XP_035456301.2"/>
    </source>
</evidence>
<proteinExistence type="inferred from homology"/>
<dbReference type="Pfam" id="PF00335">
    <property type="entry name" value="Tetraspanin"/>
    <property type="match status" value="1"/>
</dbReference>
<feature type="transmembrane region" description="Helical" evidence="7">
    <location>
        <begin position="69"/>
        <end position="92"/>
    </location>
</feature>
<name>A0A9R0DJ55_SPOFR</name>